<comment type="subcellular location">
    <subcellularLocation>
        <location evidence="1">Cytoplasm</location>
    </subcellularLocation>
</comment>
<dbReference type="PANTHER" id="PTHR44085:SF2">
    <property type="entry name" value="SEPIAPTERIN REDUCTASE"/>
    <property type="match status" value="1"/>
</dbReference>
<dbReference type="GO" id="GO:0005737">
    <property type="term" value="C:cytoplasm"/>
    <property type="evidence" value="ECO:0007669"/>
    <property type="project" value="UniProtKB-SubCell"/>
</dbReference>
<dbReference type="GO" id="GO:0004757">
    <property type="term" value="F:sepiapterin reductase (NADP+) activity"/>
    <property type="evidence" value="ECO:0007669"/>
    <property type="project" value="TreeGrafter"/>
</dbReference>
<evidence type="ECO:0000313" key="5">
    <source>
        <dbReference type="EMBL" id="TFW35003.1"/>
    </source>
</evidence>
<dbReference type="PANTHER" id="PTHR44085">
    <property type="entry name" value="SEPIAPTERIN REDUCTASE"/>
    <property type="match status" value="1"/>
</dbReference>
<keyword evidence="3" id="KW-0521">NADP</keyword>
<dbReference type="InterPro" id="IPR036291">
    <property type="entry name" value="NAD(P)-bd_dom_sf"/>
</dbReference>
<protein>
    <submittedName>
        <fullName evidence="5">SDR family oxidoreductase</fullName>
    </submittedName>
</protein>
<accession>A0A4Y9T8J4</accession>
<name>A0A4Y9T8J4_9BURK</name>
<dbReference type="OrthoDB" id="9794387at2"/>
<dbReference type="Gene3D" id="3.40.50.720">
    <property type="entry name" value="NAD(P)-binding Rossmann-like Domain"/>
    <property type="match status" value="1"/>
</dbReference>
<dbReference type="PRINTS" id="PR00081">
    <property type="entry name" value="GDHRDH"/>
</dbReference>
<keyword evidence="2" id="KW-0963">Cytoplasm</keyword>
<evidence type="ECO:0000256" key="1">
    <source>
        <dbReference type="ARBA" id="ARBA00004496"/>
    </source>
</evidence>
<dbReference type="Pfam" id="PF00106">
    <property type="entry name" value="adh_short"/>
    <property type="match status" value="1"/>
</dbReference>
<evidence type="ECO:0000256" key="3">
    <source>
        <dbReference type="ARBA" id="ARBA00022857"/>
    </source>
</evidence>
<dbReference type="EMBL" id="SPUM01000018">
    <property type="protein sequence ID" value="TFW35003.1"/>
    <property type="molecule type" value="Genomic_DNA"/>
</dbReference>
<dbReference type="AlphaFoldDB" id="A0A4Y9T8J4"/>
<dbReference type="GO" id="GO:0006729">
    <property type="term" value="P:tetrahydrobiopterin biosynthetic process"/>
    <property type="evidence" value="ECO:0007669"/>
    <property type="project" value="TreeGrafter"/>
</dbReference>
<evidence type="ECO:0000313" key="6">
    <source>
        <dbReference type="Proteomes" id="UP000297258"/>
    </source>
</evidence>
<evidence type="ECO:0000256" key="4">
    <source>
        <dbReference type="ARBA" id="ARBA00023002"/>
    </source>
</evidence>
<evidence type="ECO:0000256" key="2">
    <source>
        <dbReference type="ARBA" id="ARBA00022490"/>
    </source>
</evidence>
<dbReference type="InterPro" id="IPR002347">
    <property type="entry name" value="SDR_fam"/>
</dbReference>
<dbReference type="NCBIfam" id="NF005436">
    <property type="entry name" value="PRK07023.1"/>
    <property type="match status" value="1"/>
</dbReference>
<dbReference type="RefSeq" id="WP_135188205.1">
    <property type="nucleotide sequence ID" value="NZ_SPUM01000018.1"/>
</dbReference>
<keyword evidence="4" id="KW-0560">Oxidoreductase</keyword>
<organism evidence="5 6">
    <name type="scientific">Massilia horti</name>
    <dbReference type="NCBI Taxonomy" id="2562153"/>
    <lineage>
        <taxon>Bacteria</taxon>
        <taxon>Pseudomonadati</taxon>
        <taxon>Pseudomonadota</taxon>
        <taxon>Betaproteobacteria</taxon>
        <taxon>Burkholderiales</taxon>
        <taxon>Oxalobacteraceae</taxon>
        <taxon>Telluria group</taxon>
        <taxon>Massilia</taxon>
    </lineage>
</organism>
<keyword evidence="6" id="KW-1185">Reference proteome</keyword>
<dbReference type="InterPro" id="IPR051721">
    <property type="entry name" value="Biopterin_syn/organic_redct"/>
</dbReference>
<reference evidence="5 6" key="1">
    <citation type="submission" date="2019-03" db="EMBL/GenBank/DDBJ databases">
        <title>Draft genome of Massilia hortus sp. nov., a novel bacterial species of the Oxalobacteraceae family.</title>
        <authorList>
            <person name="Peta V."/>
            <person name="Raths R."/>
            <person name="Bucking H."/>
        </authorList>
    </citation>
    <scope>NUCLEOTIDE SEQUENCE [LARGE SCALE GENOMIC DNA]</scope>
    <source>
        <strain evidence="5 6">ONC3</strain>
    </source>
</reference>
<gene>
    <name evidence="5" type="ORF">E4O92_02670</name>
</gene>
<proteinExistence type="predicted"/>
<comment type="caution">
    <text evidence="5">The sequence shown here is derived from an EMBL/GenBank/DDBJ whole genome shotgun (WGS) entry which is preliminary data.</text>
</comment>
<dbReference type="Proteomes" id="UP000297258">
    <property type="component" value="Unassembled WGS sequence"/>
</dbReference>
<sequence length="243" mass="25155">MKAIVTGHTRGLGAAIAGELLGRGVPVLGLARGRADELAARYPGLLEQVELDLADSAQLAAWLGSGALAGYLGGEYQVALVNNAGVVSPIGPLSDHDPLAVMRAVVLNVAAPLALAAAVVRATPHAERRILHISSGAGRSAYPGWSVYCATKAALDQHARASALDGDPAVRICSLAPGVIDTGMQAEIRATPEARFPMRERFVQMKALGALADAHVTAGIIIDYLLDASFGEQPVDDLRDRSG</sequence>
<dbReference type="SUPFAM" id="SSF51735">
    <property type="entry name" value="NAD(P)-binding Rossmann-fold domains"/>
    <property type="match status" value="1"/>
</dbReference>